<comment type="caution">
    <text evidence="2">The sequence shown here is derived from an EMBL/GenBank/DDBJ whole genome shotgun (WGS) entry which is preliminary data.</text>
</comment>
<feature type="transmembrane region" description="Helical" evidence="1">
    <location>
        <begin position="16"/>
        <end position="36"/>
    </location>
</feature>
<keyword evidence="1" id="KW-0812">Transmembrane</keyword>
<dbReference type="EMBL" id="SOCA01000003">
    <property type="protein sequence ID" value="TDU70937.1"/>
    <property type="molecule type" value="Genomic_DNA"/>
</dbReference>
<protein>
    <submittedName>
        <fullName evidence="2">Uncharacterized protein</fullName>
    </submittedName>
</protein>
<dbReference type="RefSeq" id="WP_133795137.1">
    <property type="nucleotide sequence ID" value="NZ_SOCA01000003.1"/>
</dbReference>
<proteinExistence type="predicted"/>
<keyword evidence="3" id="KW-1185">Reference proteome</keyword>
<dbReference type="OrthoDB" id="9989394at2"/>
<feature type="transmembrane region" description="Helical" evidence="1">
    <location>
        <begin position="42"/>
        <end position="60"/>
    </location>
</feature>
<evidence type="ECO:0000313" key="2">
    <source>
        <dbReference type="EMBL" id="TDU70937.1"/>
    </source>
</evidence>
<evidence type="ECO:0000256" key="1">
    <source>
        <dbReference type="SAM" id="Phobius"/>
    </source>
</evidence>
<keyword evidence="1" id="KW-0472">Membrane</keyword>
<dbReference type="AlphaFoldDB" id="A0A4R7S1R9"/>
<gene>
    <name evidence="2" type="ORF">EI77_02055</name>
</gene>
<keyword evidence="1" id="KW-1133">Transmembrane helix</keyword>
<sequence length="100" mass="10900">MNPRGFHFQLQGVRGFRAVLTLIFMAAVALGIIALFVFVGLAVAVVGLGLSACAALYFAVRRKLTGTTYRSSPLQDQAHRENPPADVKVIEVESVRVERE</sequence>
<evidence type="ECO:0000313" key="3">
    <source>
        <dbReference type="Proteomes" id="UP000295662"/>
    </source>
</evidence>
<reference evidence="2 3" key="1">
    <citation type="submission" date="2019-03" db="EMBL/GenBank/DDBJ databases">
        <title>Genomic Encyclopedia of Archaeal and Bacterial Type Strains, Phase II (KMG-II): from individual species to whole genera.</title>
        <authorList>
            <person name="Goeker M."/>
        </authorList>
    </citation>
    <scope>NUCLEOTIDE SEQUENCE [LARGE SCALE GENOMIC DNA]</scope>
    <source>
        <strain evidence="2 3">ATCC 25309</strain>
    </source>
</reference>
<organism evidence="2 3">
    <name type="scientific">Prosthecobacter fusiformis</name>
    <dbReference type="NCBI Taxonomy" id="48464"/>
    <lineage>
        <taxon>Bacteria</taxon>
        <taxon>Pseudomonadati</taxon>
        <taxon>Verrucomicrobiota</taxon>
        <taxon>Verrucomicrobiia</taxon>
        <taxon>Verrucomicrobiales</taxon>
        <taxon>Verrucomicrobiaceae</taxon>
        <taxon>Prosthecobacter</taxon>
    </lineage>
</organism>
<name>A0A4R7S1R9_9BACT</name>
<accession>A0A4R7S1R9</accession>
<dbReference type="Proteomes" id="UP000295662">
    <property type="component" value="Unassembled WGS sequence"/>
</dbReference>